<dbReference type="EMBL" id="LACI01000711">
    <property type="protein sequence ID" value="KJU86172.1"/>
    <property type="molecule type" value="Genomic_DNA"/>
</dbReference>
<dbReference type="AlphaFoldDB" id="A0A0F3GWD4"/>
<evidence type="ECO:0000313" key="2">
    <source>
        <dbReference type="Proteomes" id="UP000033423"/>
    </source>
</evidence>
<reference evidence="1 2" key="1">
    <citation type="submission" date="2015-02" db="EMBL/GenBank/DDBJ databases">
        <title>Single-cell genomics of uncultivated deep-branching MTB reveals a conserved set of magnetosome genes.</title>
        <authorList>
            <person name="Kolinko S."/>
            <person name="Richter M."/>
            <person name="Glockner F.O."/>
            <person name="Brachmann A."/>
            <person name="Schuler D."/>
        </authorList>
    </citation>
    <scope>NUCLEOTIDE SEQUENCE [LARGE SCALE GENOMIC DNA]</scope>
    <source>
        <strain evidence="1">TM-1</strain>
    </source>
</reference>
<accession>A0A0F3GWD4</accession>
<keyword evidence="2" id="KW-1185">Reference proteome</keyword>
<sequence length="127" mass="13632">MNSSFWRPSLRMICISPCSNAMFEPGLRFSHTSAYLTRSIRLGSPMTILAPFLIAAFTCRDTMGCPSVVFDPKINSTSASLICASELLAAPAPNEVARPATVGACQTRAQLSTLLVCSVVLTNFANR</sequence>
<evidence type="ECO:0000313" key="1">
    <source>
        <dbReference type="EMBL" id="KJU86172.1"/>
    </source>
</evidence>
<organism evidence="1 2">
    <name type="scientific">Candidatus Magnetobacterium bavaricum</name>
    <dbReference type="NCBI Taxonomy" id="29290"/>
    <lineage>
        <taxon>Bacteria</taxon>
        <taxon>Pseudomonadati</taxon>
        <taxon>Nitrospirota</taxon>
        <taxon>Thermodesulfovibrionia</taxon>
        <taxon>Thermodesulfovibrionales</taxon>
        <taxon>Candidatus Magnetobacteriaceae</taxon>
        <taxon>Candidatus Magnetobacterium</taxon>
    </lineage>
</organism>
<gene>
    <name evidence="1" type="ORF">MBAV_001635</name>
</gene>
<comment type="caution">
    <text evidence="1">The sequence shown here is derived from an EMBL/GenBank/DDBJ whole genome shotgun (WGS) entry which is preliminary data.</text>
</comment>
<proteinExistence type="predicted"/>
<name>A0A0F3GWD4_9BACT</name>
<protein>
    <submittedName>
        <fullName evidence="1">Uncharacterized protein</fullName>
    </submittedName>
</protein>
<dbReference type="Proteomes" id="UP000033423">
    <property type="component" value="Unassembled WGS sequence"/>
</dbReference>